<dbReference type="Gramene" id="Mp5g13480.1">
    <property type="protein sequence ID" value="Mp5g13480.1.cds1"/>
    <property type="gene ID" value="Mp5g13480"/>
</dbReference>
<dbReference type="EMBL" id="KZ772704">
    <property type="protein sequence ID" value="PTQ41839.1"/>
    <property type="molecule type" value="Genomic_DNA"/>
</dbReference>
<organism evidence="1 2">
    <name type="scientific">Marchantia polymorpha</name>
    <name type="common">Common liverwort</name>
    <name type="synonym">Marchantia aquatica</name>
    <dbReference type="NCBI Taxonomy" id="3197"/>
    <lineage>
        <taxon>Eukaryota</taxon>
        <taxon>Viridiplantae</taxon>
        <taxon>Streptophyta</taxon>
        <taxon>Embryophyta</taxon>
        <taxon>Marchantiophyta</taxon>
        <taxon>Marchantiopsida</taxon>
        <taxon>Marchantiidae</taxon>
        <taxon>Marchantiales</taxon>
        <taxon>Marchantiaceae</taxon>
        <taxon>Marchantia</taxon>
    </lineage>
</organism>
<reference evidence="2" key="1">
    <citation type="journal article" date="2017" name="Cell">
        <title>Insights into land plant evolution garnered from the Marchantia polymorpha genome.</title>
        <authorList>
            <person name="Bowman J.L."/>
            <person name="Kohchi T."/>
            <person name="Yamato K.T."/>
            <person name="Jenkins J."/>
            <person name="Shu S."/>
            <person name="Ishizaki K."/>
            <person name="Yamaoka S."/>
            <person name="Nishihama R."/>
            <person name="Nakamura Y."/>
            <person name="Berger F."/>
            <person name="Adam C."/>
            <person name="Aki S.S."/>
            <person name="Althoff F."/>
            <person name="Araki T."/>
            <person name="Arteaga-Vazquez M.A."/>
            <person name="Balasubrmanian S."/>
            <person name="Barry K."/>
            <person name="Bauer D."/>
            <person name="Boehm C.R."/>
            <person name="Briginshaw L."/>
            <person name="Caballero-Perez J."/>
            <person name="Catarino B."/>
            <person name="Chen F."/>
            <person name="Chiyoda S."/>
            <person name="Chovatia M."/>
            <person name="Davies K.M."/>
            <person name="Delmans M."/>
            <person name="Demura T."/>
            <person name="Dierschke T."/>
            <person name="Dolan L."/>
            <person name="Dorantes-Acosta A.E."/>
            <person name="Eklund D.M."/>
            <person name="Florent S.N."/>
            <person name="Flores-Sandoval E."/>
            <person name="Fujiyama A."/>
            <person name="Fukuzawa H."/>
            <person name="Galik B."/>
            <person name="Grimanelli D."/>
            <person name="Grimwood J."/>
            <person name="Grossniklaus U."/>
            <person name="Hamada T."/>
            <person name="Haseloff J."/>
            <person name="Hetherington A.J."/>
            <person name="Higo A."/>
            <person name="Hirakawa Y."/>
            <person name="Hundley H.N."/>
            <person name="Ikeda Y."/>
            <person name="Inoue K."/>
            <person name="Inoue S.I."/>
            <person name="Ishida S."/>
            <person name="Jia Q."/>
            <person name="Kakita M."/>
            <person name="Kanazawa T."/>
            <person name="Kawai Y."/>
            <person name="Kawashima T."/>
            <person name="Kennedy M."/>
            <person name="Kinose K."/>
            <person name="Kinoshita T."/>
            <person name="Kohara Y."/>
            <person name="Koide E."/>
            <person name="Komatsu K."/>
            <person name="Kopischke S."/>
            <person name="Kubo M."/>
            <person name="Kyozuka J."/>
            <person name="Lagercrantz U."/>
            <person name="Lin S.S."/>
            <person name="Lindquist E."/>
            <person name="Lipzen A.M."/>
            <person name="Lu C.W."/>
            <person name="De Luna E."/>
            <person name="Martienssen R.A."/>
            <person name="Minamino N."/>
            <person name="Mizutani M."/>
            <person name="Mizutani M."/>
            <person name="Mochizuki N."/>
            <person name="Monte I."/>
            <person name="Mosher R."/>
            <person name="Nagasaki H."/>
            <person name="Nakagami H."/>
            <person name="Naramoto S."/>
            <person name="Nishitani K."/>
            <person name="Ohtani M."/>
            <person name="Okamoto T."/>
            <person name="Okumura M."/>
            <person name="Phillips J."/>
            <person name="Pollak B."/>
            <person name="Reinders A."/>
            <person name="Rovekamp M."/>
            <person name="Sano R."/>
            <person name="Sawa S."/>
            <person name="Schmid M.W."/>
            <person name="Shirakawa M."/>
            <person name="Solano R."/>
            <person name="Spunde A."/>
            <person name="Suetsugu N."/>
            <person name="Sugano S."/>
            <person name="Sugiyama A."/>
            <person name="Sun R."/>
            <person name="Suzuki Y."/>
            <person name="Takenaka M."/>
            <person name="Takezawa D."/>
            <person name="Tomogane H."/>
            <person name="Tsuzuki M."/>
            <person name="Ueda T."/>
            <person name="Umeda M."/>
            <person name="Ward J.M."/>
            <person name="Watanabe Y."/>
            <person name="Yazaki K."/>
            <person name="Yokoyama R."/>
            <person name="Yoshitake Y."/>
            <person name="Yotsui I."/>
            <person name="Zachgo S."/>
            <person name="Schmutz J."/>
        </authorList>
    </citation>
    <scope>NUCLEOTIDE SEQUENCE [LARGE SCALE GENOMIC DNA]</scope>
    <source>
        <strain evidence="2">Tak-1</strain>
    </source>
</reference>
<sequence>MDAVDPLSWFRSKPRALDDDGKIDCVETVTAAELFVGAEKGWPREESRNRLSNSCTRQFGLQHNSVDSVCCAS</sequence>
<protein>
    <submittedName>
        <fullName evidence="1">Uncharacterized protein</fullName>
    </submittedName>
</protein>
<gene>
    <name evidence="1" type="ORF">MARPO_0032s0041</name>
</gene>
<accession>A0A2R6X6X0</accession>
<name>A0A2R6X6X0_MARPO</name>
<evidence type="ECO:0000313" key="2">
    <source>
        <dbReference type="Proteomes" id="UP000244005"/>
    </source>
</evidence>
<dbReference type="Proteomes" id="UP000244005">
    <property type="component" value="Unassembled WGS sequence"/>
</dbReference>
<proteinExistence type="predicted"/>
<evidence type="ECO:0000313" key="1">
    <source>
        <dbReference type="EMBL" id="PTQ41839.1"/>
    </source>
</evidence>
<dbReference type="AlphaFoldDB" id="A0A2R6X6X0"/>
<keyword evidence="2" id="KW-1185">Reference proteome</keyword>